<comment type="caution">
    <text evidence="1">The sequence shown here is derived from an EMBL/GenBank/DDBJ whole genome shotgun (WGS) entry which is preliminary data.</text>
</comment>
<name>A0A2J8LV70_PANTR</name>
<organism evidence="1 2">
    <name type="scientific">Pan troglodytes</name>
    <name type="common">Chimpanzee</name>
    <dbReference type="NCBI Taxonomy" id="9598"/>
    <lineage>
        <taxon>Eukaryota</taxon>
        <taxon>Metazoa</taxon>
        <taxon>Chordata</taxon>
        <taxon>Craniata</taxon>
        <taxon>Vertebrata</taxon>
        <taxon>Euteleostomi</taxon>
        <taxon>Mammalia</taxon>
        <taxon>Eutheria</taxon>
        <taxon>Euarchontoglires</taxon>
        <taxon>Primates</taxon>
        <taxon>Haplorrhini</taxon>
        <taxon>Catarrhini</taxon>
        <taxon>Hominidae</taxon>
        <taxon>Pan</taxon>
    </lineage>
</organism>
<dbReference type="EMBL" id="NBAG03000278">
    <property type="protein sequence ID" value="PNI51172.1"/>
    <property type="molecule type" value="Genomic_DNA"/>
</dbReference>
<proteinExistence type="predicted"/>
<dbReference type="AlphaFoldDB" id="A0A2J8LV70"/>
<sequence>MALRGVSVRLLSRGPGLHVLRTWVSSAAQTEKGGRTQSQLAKCKDLWSHRVSAAPVQLSVCRRWTLSQNPRAARAGWQGRGQGQRH</sequence>
<evidence type="ECO:0000313" key="2">
    <source>
        <dbReference type="Proteomes" id="UP000236370"/>
    </source>
</evidence>
<accession>A0A2J8LV70</accession>
<reference evidence="1 2" key="1">
    <citation type="submission" date="2017-12" db="EMBL/GenBank/DDBJ databases">
        <title>High-resolution comparative analysis of great ape genomes.</title>
        <authorList>
            <person name="Pollen A."/>
            <person name="Hastie A."/>
            <person name="Hormozdiari F."/>
            <person name="Dougherty M."/>
            <person name="Liu R."/>
            <person name="Chaisson M."/>
            <person name="Hoppe E."/>
            <person name="Hill C."/>
            <person name="Pang A."/>
            <person name="Hillier L."/>
            <person name="Baker C."/>
            <person name="Armstrong J."/>
            <person name="Shendure J."/>
            <person name="Paten B."/>
            <person name="Wilson R."/>
            <person name="Chao H."/>
            <person name="Schneider V."/>
            <person name="Ventura M."/>
            <person name="Kronenberg Z."/>
            <person name="Murali S."/>
            <person name="Gordon D."/>
            <person name="Cantsilieris S."/>
            <person name="Munson K."/>
            <person name="Nelson B."/>
            <person name="Raja A."/>
            <person name="Underwood J."/>
            <person name="Diekhans M."/>
            <person name="Fiddes I."/>
            <person name="Haussler D."/>
            <person name="Eichler E."/>
        </authorList>
    </citation>
    <scope>NUCLEOTIDE SEQUENCE [LARGE SCALE GENOMIC DNA]</scope>
    <source>
        <strain evidence="1">Yerkes chimp pedigree #C0471</strain>
    </source>
</reference>
<dbReference type="Proteomes" id="UP000236370">
    <property type="component" value="Unassembled WGS sequence"/>
</dbReference>
<evidence type="ECO:0000313" key="1">
    <source>
        <dbReference type="EMBL" id="PNI51172.1"/>
    </source>
</evidence>
<protein>
    <submittedName>
        <fullName evidence="1">GCDH isoform 15</fullName>
    </submittedName>
</protein>
<gene>
    <name evidence="1" type="ORF">CK820_G0026362</name>
</gene>